<dbReference type="GO" id="GO:0005829">
    <property type="term" value="C:cytosol"/>
    <property type="evidence" value="ECO:0007669"/>
    <property type="project" value="TreeGrafter"/>
</dbReference>
<comment type="pathway">
    <text evidence="2">Carbohydrate degradation; glycolysis; D-glyceraldehyde 3-phosphate from glycerone phosphate: step 1/1.</text>
</comment>
<proteinExistence type="inferred from homology"/>
<evidence type="ECO:0000313" key="3">
    <source>
        <dbReference type="EMBL" id="APU16021.1"/>
    </source>
</evidence>
<dbReference type="CDD" id="cd00311">
    <property type="entry name" value="TIM"/>
    <property type="match status" value="1"/>
</dbReference>
<dbReference type="EMBL" id="CP016076">
    <property type="protein sequence ID" value="APU16021.1"/>
    <property type="molecule type" value="Genomic_DNA"/>
</dbReference>
<evidence type="ECO:0000256" key="2">
    <source>
        <dbReference type="RuleBase" id="RU363013"/>
    </source>
</evidence>
<organism evidence="3 4">
    <name type="scientific">Actinoalloteichus fjordicus</name>
    <dbReference type="NCBI Taxonomy" id="1612552"/>
    <lineage>
        <taxon>Bacteria</taxon>
        <taxon>Bacillati</taxon>
        <taxon>Actinomycetota</taxon>
        <taxon>Actinomycetes</taxon>
        <taxon>Pseudonocardiales</taxon>
        <taxon>Pseudonocardiaceae</taxon>
        <taxon>Actinoalloteichus</taxon>
    </lineage>
</organism>
<keyword evidence="2" id="KW-0324">Glycolysis</keyword>
<evidence type="ECO:0000313" key="4">
    <source>
        <dbReference type="Proteomes" id="UP000185511"/>
    </source>
</evidence>
<dbReference type="PANTHER" id="PTHR21139">
    <property type="entry name" value="TRIOSEPHOSPHATE ISOMERASE"/>
    <property type="match status" value="1"/>
</dbReference>
<keyword evidence="2" id="KW-0312">Gluconeogenesis</keyword>
<dbReference type="EC" id="5.3.1.1" evidence="2"/>
<dbReference type="GO" id="GO:0019563">
    <property type="term" value="P:glycerol catabolic process"/>
    <property type="evidence" value="ECO:0007669"/>
    <property type="project" value="TreeGrafter"/>
</dbReference>
<sequence length="267" mass="27802">MTTADEAAPLTIGISLKMYFGHRQTLAWSREVVAIARRHRAVRDGLATLVLLPSFPALTSVLDECRDSGVQVGAQDLSWADAGAFTGEVSGTQLREIGCTHAEVGHAERRRLLGEDEEMIAAKTAAALRNGLVPLLCVGEAERGSARVAASTSVAQVESALSAARRAEILGPITVAYEPQWAIGAAEPAEPAHVREVGTALRRHLAADPMLTGSRVVYGGSAGPGLLTELADGVDGLFLGRFAHDPAAVESILDEAAALGAGRGVRA</sequence>
<dbReference type="GO" id="GO:0006094">
    <property type="term" value="P:gluconeogenesis"/>
    <property type="evidence" value="ECO:0007669"/>
    <property type="project" value="UniProtKB-KW"/>
</dbReference>
<dbReference type="RefSeq" id="WP_075765158.1">
    <property type="nucleotide sequence ID" value="NZ_CP016076.1"/>
</dbReference>
<dbReference type="Gene3D" id="3.20.20.70">
    <property type="entry name" value="Aldolase class I"/>
    <property type="match status" value="1"/>
</dbReference>
<dbReference type="PANTHER" id="PTHR21139:SF2">
    <property type="entry name" value="TRIOSEPHOSPHATE ISOMERASE"/>
    <property type="match status" value="1"/>
</dbReference>
<dbReference type="GO" id="GO:0006096">
    <property type="term" value="P:glycolytic process"/>
    <property type="evidence" value="ECO:0007669"/>
    <property type="project" value="UniProtKB-KW"/>
</dbReference>
<dbReference type="SUPFAM" id="SSF51351">
    <property type="entry name" value="Triosephosphate isomerase (TIM)"/>
    <property type="match status" value="1"/>
</dbReference>
<keyword evidence="2" id="KW-0963">Cytoplasm</keyword>
<dbReference type="KEGG" id="acad:UA74_19980"/>
<keyword evidence="1 2" id="KW-0413">Isomerase</keyword>
<dbReference type="AlphaFoldDB" id="A0AAC9LE69"/>
<dbReference type="Proteomes" id="UP000185511">
    <property type="component" value="Chromosome"/>
</dbReference>
<comment type="subcellular location">
    <subcellularLocation>
        <location evidence="2">Cytoplasm</location>
    </subcellularLocation>
</comment>
<name>A0AAC9LE69_9PSEU</name>
<comment type="similarity">
    <text evidence="2">Belongs to the triosephosphate isomerase family.</text>
</comment>
<accession>A0AAC9LE69</accession>
<dbReference type="InterPro" id="IPR000652">
    <property type="entry name" value="Triosephosphate_isomerase"/>
</dbReference>
<dbReference type="InterPro" id="IPR035990">
    <property type="entry name" value="TIM_sf"/>
</dbReference>
<gene>
    <name evidence="3" type="ORF">UA74_19980</name>
</gene>
<protein>
    <recommendedName>
        <fullName evidence="2">Triosephosphate isomerase</fullName>
        <ecNumber evidence="2">5.3.1.1</ecNumber>
    </recommendedName>
</protein>
<comment type="subunit">
    <text evidence="2">Homodimer.</text>
</comment>
<comment type="pathway">
    <text evidence="2">Carbohydrate biosynthesis; gluconeogenesis.</text>
</comment>
<dbReference type="Pfam" id="PF00121">
    <property type="entry name" value="TIM"/>
    <property type="match status" value="1"/>
</dbReference>
<reference evidence="4" key="1">
    <citation type="submission" date="2016-06" db="EMBL/GenBank/DDBJ databases">
        <title>Complete genome sequence of Actinoalloteichus fjordicus DSM 46855 (=ADI127-17), type strain of the new species Actinoalloteichus fjordicus.</title>
        <authorList>
            <person name="Ruckert C."/>
            <person name="Nouioui I."/>
            <person name="Willmese J."/>
            <person name="van Wezel G."/>
            <person name="Klenk H.-P."/>
            <person name="Kalinowski J."/>
            <person name="Zotchev S.B."/>
        </authorList>
    </citation>
    <scope>NUCLEOTIDE SEQUENCE [LARGE SCALE GENOMIC DNA]</scope>
    <source>
        <strain evidence="4">ADI127-7</strain>
    </source>
</reference>
<dbReference type="GO" id="GO:0004807">
    <property type="term" value="F:triose-phosphate isomerase activity"/>
    <property type="evidence" value="ECO:0007669"/>
    <property type="project" value="UniProtKB-EC"/>
</dbReference>
<dbReference type="GO" id="GO:0046166">
    <property type="term" value="P:glyceraldehyde-3-phosphate biosynthetic process"/>
    <property type="evidence" value="ECO:0007669"/>
    <property type="project" value="TreeGrafter"/>
</dbReference>
<dbReference type="InterPro" id="IPR013785">
    <property type="entry name" value="Aldolase_TIM"/>
</dbReference>
<comment type="catalytic activity">
    <reaction evidence="2">
        <text>D-glyceraldehyde 3-phosphate = dihydroxyacetone phosphate</text>
        <dbReference type="Rhea" id="RHEA:18585"/>
        <dbReference type="ChEBI" id="CHEBI:57642"/>
        <dbReference type="ChEBI" id="CHEBI:59776"/>
        <dbReference type="EC" id="5.3.1.1"/>
    </reaction>
</comment>
<keyword evidence="4" id="KW-1185">Reference proteome</keyword>
<evidence type="ECO:0000256" key="1">
    <source>
        <dbReference type="ARBA" id="ARBA00023235"/>
    </source>
</evidence>
<dbReference type="PROSITE" id="PS51440">
    <property type="entry name" value="TIM_2"/>
    <property type="match status" value="1"/>
</dbReference>